<organism evidence="2 3">
    <name type="scientific">Psilocybe cf. subviscida</name>
    <dbReference type="NCBI Taxonomy" id="2480587"/>
    <lineage>
        <taxon>Eukaryota</taxon>
        <taxon>Fungi</taxon>
        <taxon>Dikarya</taxon>
        <taxon>Basidiomycota</taxon>
        <taxon>Agaricomycotina</taxon>
        <taxon>Agaricomycetes</taxon>
        <taxon>Agaricomycetidae</taxon>
        <taxon>Agaricales</taxon>
        <taxon>Agaricineae</taxon>
        <taxon>Strophariaceae</taxon>
        <taxon>Psilocybe</taxon>
    </lineage>
</organism>
<evidence type="ECO:0000313" key="2">
    <source>
        <dbReference type="EMBL" id="KAF5321121.1"/>
    </source>
</evidence>
<comment type="caution">
    <text evidence="2">The sequence shown here is derived from an EMBL/GenBank/DDBJ whole genome shotgun (WGS) entry which is preliminary data.</text>
</comment>
<dbReference type="AlphaFoldDB" id="A0A8H5BDZ5"/>
<name>A0A8H5BDZ5_9AGAR</name>
<accession>A0A8H5BDZ5</accession>
<feature type="compositionally biased region" description="Polar residues" evidence="1">
    <location>
        <begin position="203"/>
        <end position="213"/>
    </location>
</feature>
<dbReference type="Proteomes" id="UP000567179">
    <property type="component" value="Unassembled WGS sequence"/>
</dbReference>
<sequence length="334" mass="35571">MATIADISEQLGDYMLKGWVLTDESCPTRGCTVPLLRSPRGRTPVTSFCVKCAAGGSQDVQAPKSQSPHPVISSAASTESHISRSSTPPTEFSEAPGSPIFIPVEESPEARRRREQSDQASAEIGRRLLKGWAMLGDECPNDTCYGVPLVRPPKKGGEKDPRKECVICGNTYITEVDWAGRENLIPSPQDDFARDDADHGGQPQATTSEHSTQLPFSCPFYRDVQQAAAHSLSVTSAPHAPAPNPTRLKSPLAAGKVSTQSLKREAHDATSALAQSEGTVLDDASRALLASLKALTDRLNMLASKTLTDPSSIGATAEAITKVTEALVSVRNAQ</sequence>
<proteinExistence type="predicted"/>
<dbReference type="PANTHER" id="PTHR16537:SF1">
    <property type="entry name" value="PROTEIN ZNRD2"/>
    <property type="match status" value="1"/>
</dbReference>
<feature type="region of interest" description="Disordered" evidence="1">
    <location>
        <begin position="185"/>
        <end position="213"/>
    </location>
</feature>
<reference evidence="2 3" key="1">
    <citation type="journal article" date="2020" name="ISME J.">
        <title>Uncovering the hidden diversity of litter-decomposition mechanisms in mushroom-forming fungi.</title>
        <authorList>
            <person name="Floudas D."/>
            <person name="Bentzer J."/>
            <person name="Ahren D."/>
            <person name="Johansson T."/>
            <person name="Persson P."/>
            <person name="Tunlid A."/>
        </authorList>
    </citation>
    <scope>NUCLEOTIDE SEQUENCE [LARGE SCALE GENOMIC DNA]</scope>
    <source>
        <strain evidence="2 3">CBS 101986</strain>
    </source>
</reference>
<feature type="compositionally biased region" description="Basic and acidic residues" evidence="1">
    <location>
        <begin position="108"/>
        <end position="117"/>
    </location>
</feature>
<protein>
    <submittedName>
        <fullName evidence="2">Uncharacterized protein</fullName>
    </submittedName>
</protein>
<dbReference type="InterPro" id="IPR009563">
    <property type="entry name" value="SSSCA1"/>
</dbReference>
<dbReference type="Pfam" id="PF06677">
    <property type="entry name" value="Auto_anti-p27"/>
    <property type="match status" value="2"/>
</dbReference>
<feature type="region of interest" description="Disordered" evidence="1">
    <location>
        <begin position="58"/>
        <end position="122"/>
    </location>
</feature>
<feature type="compositionally biased region" description="Polar residues" evidence="1">
    <location>
        <begin position="58"/>
        <end position="90"/>
    </location>
</feature>
<dbReference type="EMBL" id="JAACJJ010000028">
    <property type="protein sequence ID" value="KAF5321121.1"/>
    <property type="molecule type" value="Genomic_DNA"/>
</dbReference>
<evidence type="ECO:0000256" key="1">
    <source>
        <dbReference type="SAM" id="MobiDB-lite"/>
    </source>
</evidence>
<dbReference type="OrthoDB" id="28939at2759"/>
<dbReference type="PANTHER" id="PTHR16537">
    <property type="entry name" value="SJOEGREN SYNDROME/SCLERODERMA AUTOANTIGEN 1"/>
    <property type="match status" value="1"/>
</dbReference>
<dbReference type="InterPro" id="IPR051888">
    <property type="entry name" value="UPF0148_domain"/>
</dbReference>
<keyword evidence="3" id="KW-1185">Reference proteome</keyword>
<evidence type="ECO:0000313" key="3">
    <source>
        <dbReference type="Proteomes" id="UP000567179"/>
    </source>
</evidence>
<gene>
    <name evidence="2" type="ORF">D9619_000435</name>
</gene>